<name>A0A8J3BXP4_9ACTN</name>
<proteinExistence type="predicted"/>
<keyword evidence="1" id="KW-0732">Signal</keyword>
<keyword evidence="3" id="KW-1185">Reference proteome</keyword>
<reference evidence="2" key="2">
    <citation type="submission" date="2020-09" db="EMBL/GenBank/DDBJ databases">
        <authorList>
            <person name="Sun Q."/>
            <person name="Zhou Y."/>
        </authorList>
    </citation>
    <scope>NUCLEOTIDE SEQUENCE</scope>
    <source>
        <strain evidence="2">CGMCC 4.7299</strain>
    </source>
</reference>
<evidence type="ECO:0000256" key="1">
    <source>
        <dbReference type="SAM" id="SignalP"/>
    </source>
</evidence>
<dbReference type="EMBL" id="BMMX01000003">
    <property type="protein sequence ID" value="GGK81802.1"/>
    <property type="molecule type" value="Genomic_DNA"/>
</dbReference>
<evidence type="ECO:0000313" key="2">
    <source>
        <dbReference type="EMBL" id="GGK81802.1"/>
    </source>
</evidence>
<evidence type="ECO:0000313" key="3">
    <source>
        <dbReference type="Proteomes" id="UP000656042"/>
    </source>
</evidence>
<protein>
    <submittedName>
        <fullName evidence="2">Uncharacterized protein</fullName>
    </submittedName>
</protein>
<feature type="signal peptide" evidence="1">
    <location>
        <begin position="1"/>
        <end position="30"/>
    </location>
</feature>
<accession>A0A8J3BXP4</accession>
<organism evidence="2 3">
    <name type="scientific">Mangrovihabitans endophyticus</name>
    <dbReference type="NCBI Taxonomy" id="1751298"/>
    <lineage>
        <taxon>Bacteria</taxon>
        <taxon>Bacillati</taxon>
        <taxon>Actinomycetota</taxon>
        <taxon>Actinomycetes</taxon>
        <taxon>Micromonosporales</taxon>
        <taxon>Micromonosporaceae</taxon>
        <taxon>Mangrovihabitans</taxon>
    </lineage>
</organism>
<sequence length="132" mass="14810">MKIRRAGARFAMVAALALSALFVAGQPASAAWKSCDLRVKVNQLRGYDANGKFNILVWKGSAEKSIHLKGVTLNATVQRKACDQPASGMKYYHWAMFKSGDFVRKGDGGYRNWAFFGNWKRPTDKHVIFKPR</sequence>
<dbReference type="AlphaFoldDB" id="A0A8J3BXP4"/>
<gene>
    <name evidence="2" type="ORF">GCM10012284_14830</name>
</gene>
<feature type="chain" id="PRO_5035324573" evidence="1">
    <location>
        <begin position="31"/>
        <end position="132"/>
    </location>
</feature>
<comment type="caution">
    <text evidence="2">The sequence shown here is derived from an EMBL/GenBank/DDBJ whole genome shotgun (WGS) entry which is preliminary data.</text>
</comment>
<dbReference type="Proteomes" id="UP000656042">
    <property type="component" value="Unassembled WGS sequence"/>
</dbReference>
<reference evidence="2" key="1">
    <citation type="journal article" date="2014" name="Int. J. Syst. Evol. Microbiol.">
        <title>Complete genome sequence of Corynebacterium casei LMG S-19264T (=DSM 44701T), isolated from a smear-ripened cheese.</title>
        <authorList>
            <consortium name="US DOE Joint Genome Institute (JGI-PGF)"/>
            <person name="Walter F."/>
            <person name="Albersmeier A."/>
            <person name="Kalinowski J."/>
            <person name="Ruckert C."/>
        </authorList>
    </citation>
    <scope>NUCLEOTIDE SEQUENCE</scope>
    <source>
        <strain evidence="2">CGMCC 4.7299</strain>
    </source>
</reference>